<keyword evidence="3" id="KW-1185">Reference proteome</keyword>
<proteinExistence type="predicted"/>
<feature type="transmembrane region" description="Helical" evidence="1">
    <location>
        <begin position="119"/>
        <end position="144"/>
    </location>
</feature>
<sequence length="237" mass="26052">MSSTYLLYFALIMIIPLWAQWKVKSAYGRYKKVRTLSGMTGKEVAEAILKANGITDVRVVRGEVELSDHYNPKENLVVLSPIVYSQPTVASVAIAAHEIGHVIQDKVADYKPMRWRHSLVPLANLGGNLSMILIMIGLGLTGFMKAAPSLGLYIAWAGVGLMLFAVLFQVVTLPVEFDASKRALEQVTELGIVNDQERRHCKKVLGAAALTYVAAALVALMELIRFVLILLSSNNRD</sequence>
<dbReference type="Pfam" id="PF04298">
    <property type="entry name" value="Zn_peptidase_2"/>
    <property type="match status" value="1"/>
</dbReference>
<accession>A0ABX2SZQ3</accession>
<dbReference type="EMBL" id="JACBYF010000006">
    <property type="protein sequence ID" value="NYS47386.1"/>
    <property type="molecule type" value="Genomic_DNA"/>
</dbReference>
<dbReference type="PANTHER" id="PTHR36434">
    <property type="entry name" value="MEMBRANE PROTEASE YUGP-RELATED"/>
    <property type="match status" value="1"/>
</dbReference>
<name>A0ABX2SZQ3_9BACL</name>
<protein>
    <submittedName>
        <fullName evidence="2">Zinc metallopeptidase</fullName>
    </submittedName>
</protein>
<evidence type="ECO:0000313" key="2">
    <source>
        <dbReference type="EMBL" id="NYS47386.1"/>
    </source>
</evidence>
<dbReference type="Proteomes" id="UP000531840">
    <property type="component" value="Unassembled WGS sequence"/>
</dbReference>
<comment type="caution">
    <text evidence="2">The sequence shown here is derived from an EMBL/GenBank/DDBJ whole genome shotgun (WGS) entry which is preliminary data.</text>
</comment>
<reference evidence="2 3" key="1">
    <citation type="submission" date="2020-07" db="EMBL/GenBank/DDBJ databases">
        <title>MOT database genomes.</title>
        <authorList>
            <person name="Joseph S."/>
            <person name="Aduse-Opoku J."/>
            <person name="Hashim A."/>
            <person name="Wade W."/>
            <person name="Curtis M."/>
        </authorList>
    </citation>
    <scope>NUCLEOTIDE SEQUENCE [LARGE SCALE GENOMIC DNA]</scope>
    <source>
        <strain evidence="2 3">CIP 106318</strain>
    </source>
</reference>
<feature type="transmembrane region" description="Helical" evidence="1">
    <location>
        <begin position="204"/>
        <end position="231"/>
    </location>
</feature>
<keyword evidence="1" id="KW-1133">Transmembrane helix</keyword>
<evidence type="ECO:0000313" key="3">
    <source>
        <dbReference type="Proteomes" id="UP000531840"/>
    </source>
</evidence>
<organism evidence="2 3">
    <name type="scientific">Gemelliphila palaticanis</name>
    <dbReference type="NCBI Taxonomy" id="81950"/>
    <lineage>
        <taxon>Bacteria</taxon>
        <taxon>Bacillati</taxon>
        <taxon>Bacillota</taxon>
        <taxon>Bacilli</taxon>
        <taxon>Bacillales</taxon>
        <taxon>Gemellaceae</taxon>
        <taxon>Gemelliphila</taxon>
    </lineage>
</organism>
<keyword evidence="1" id="KW-0812">Transmembrane</keyword>
<dbReference type="PANTHER" id="PTHR36434:SF1">
    <property type="entry name" value="MEMBRANE PROTEASE YUGP-RELATED"/>
    <property type="match status" value="1"/>
</dbReference>
<feature type="transmembrane region" description="Helical" evidence="1">
    <location>
        <begin position="150"/>
        <end position="173"/>
    </location>
</feature>
<feature type="transmembrane region" description="Helical" evidence="1">
    <location>
        <begin position="6"/>
        <end position="23"/>
    </location>
</feature>
<evidence type="ECO:0000256" key="1">
    <source>
        <dbReference type="SAM" id="Phobius"/>
    </source>
</evidence>
<gene>
    <name evidence="2" type="ORF">HZY85_04135</name>
</gene>
<keyword evidence="1" id="KW-0472">Membrane</keyword>
<dbReference type="InterPro" id="IPR007395">
    <property type="entry name" value="Zn_peptidase_2"/>
</dbReference>